<dbReference type="AlphaFoldDB" id="A0A642V341"/>
<dbReference type="InterPro" id="IPR020781">
    <property type="entry name" value="ATPase_OSCP/d_CS"/>
</dbReference>
<dbReference type="PRINTS" id="PR00125">
    <property type="entry name" value="ATPASEDELTA"/>
</dbReference>
<keyword evidence="6" id="KW-0406">Ion transport</keyword>
<keyword evidence="5" id="KW-0375">Hydrogen ion transport</keyword>
<dbReference type="GO" id="GO:0046933">
    <property type="term" value="F:proton-transporting ATP synthase activity, rotational mechanism"/>
    <property type="evidence" value="ECO:0007669"/>
    <property type="project" value="InterPro"/>
</dbReference>
<comment type="similarity">
    <text evidence="2">Belongs to the ATPase delta chain family.</text>
</comment>
<proteinExistence type="inferred from homology"/>
<dbReference type="SUPFAM" id="SSF47928">
    <property type="entry name" value="N-terminal domain of the delta subunit of the F1F0-ATP synthase"/>
    <property type="match status" value="1"/>
</dbReference>
<dbReference type="PROSITE" id="PS00389">
    <property type="entry name" value="ATPASE_DELTA"/>
    <property type="match status" value="1"/>
</dbReference>
<protein>
    <recommendedName>
        <fullName evidence="3">ATP synthase subunit 5, mitochondrial</fullName>
    </recommendedName>
</protein>
<keyword evidence="10" id="KW-1185">Reference proteome</keyword>
<keyword evidence="8" id="KW-0066">ATP synthesis</keyword>
<gene>
    <name evidence="9" type="ORF">TRICI_003757</name>
</gene>
<evidence type="ECO:0000256" key="1">
    <source>
        <dbReference type="ARBA" id="ARBA00004370"/>
    </source>
</evidence>
<organism evidence="9 10">
    <name type="scientific">Trichomonascus ciferrii</name>
    <dbReference type="NCBI Taxonomy" id="44093"/>
    <lineage>
        <taxon>Eukaryota</taxon>
        <taxon>Fungi</taxon>
        <taxon>Dikarya</taxon>
        <taxon>Ascomycota</taxon>
        <taxon>Saccharomycotina</taxon>
        <taxon>Dipodascomycetes</taxon>
        <taxon>Dipodascales</taxon>
        <taxon>Trichomonascaceae</taxon>
        <taxon>Trichomonascus</taxon>
        <taxon>Trichomonascus ciferrii complex</taxon>
    </lineage>
</organism>
<evidence type="ECO:0000313" key="9">
    <source>
        <dbReference type="EMBL" id="KAA8911599.1"/>
    </source>
</evidence>
<sequence length="211" mass="22615">MFLRTTALRQTVRGFASAASNSVKPPVQLFGLDGSYASALYTASVKNSSIETTEKSLAALKNLIEKDQKLNTVVENPSLSTEDKKQLVKTITESANVDQTTGNFLNVLAENNRLGLIGSVIKQFETLSNAHHGLVEATVTSADALDKKTISRLEAAISKSEFVGQGQKLKLTNKVNPDVLGGLIVEVGDRTVDLSVSNKISKLNKLLTDAI</sequence>
<evidence type="ECO:0000256" key="8">
    <source>
        <dbReference type="ARBA" id="ARBA00023310"/>
    </source>
</evidence>
<dbReference type="InterPro" id="IPR000711">
    <property type="entry name" value="ATPase_OSCP/dsu"/>
</dbReference>
<evidence type="ECO:0000313" key="10">
    <source>
        <dbReference type="Proteomes" id="UP000761534"/>
    </source>
</evidence>
<dbReference type="PANTHER" id="PTHR11910">
    <property type="entry name" value="ATP SYNTHASE DELTA CHAIN"/>
    <property type="match status" value="1"/>
</dbReference>
<dbReference type="EMBL" id="SWFS01000277">
    <property type="protein sequence ID" value="KAA8911599.1"/>
    <property type="molecule type" value="Genomic_DNA"/>
</dbReference>
<accession>A0A642V341</accession>
<keyword evidence="7" id="KW-0472">Membrane</keyword>
<dbReference type="HAMAP" id="MF_01416">
    <property type="entry name" value="ATP_synth_delta_bact"/>
    <property type="match status" value="1"/>
</dbReference>
<dbReference type="OrthoDB" id="1262810at2759"/>
<evidence type="ECO:0000256" key="2">
    <source>
        <dbReference type="ARBA" id="ARBA00007046"/>
    </source>
</evidence>
<reference evidence="9" key="1">
    <citation type="journal article" date="2019" name="G3 (Bethesda)">
        <title>Genome Assemblies of Two Rare Opportunistic Yeast Pathogens: Diutina rugosa (syn. Candida rugosa) and Trichomonascus ciferrii (syn. Candida ciferrii).</title>
        <authorList>
            <person name="Mixao V."/>
            <person name="Saus E."/>
            <person name="Hansen A.P."/>
            <person name="Lass-Florl C."/>
            <person name="Gabaldon T."/>
        </authorList>
    </citation>
    <scope>NUCLEOTIDE SEQUENCE</scope>
    <source>
        <strain evidence="9">CBS 4856</strain>
    </source>
</reference>
<dbReference type="InterPro" id="IPR026015">
    <property type="entry name" value="ATP_synth_OSCP/delta_N_sf"/>
</dbReference>
<dbReference type="GO" id="GO:0016020">
    <property type="term" value="C:membrane"/>
    <property type="evidence" value="ECO:0007669"/>
    <property type="project" value="UniProtKB-SubCell"/>
</dbReference>
<dbReference type="NCBIfam" id="TIGR01145">
    <property type="entry name" value="ATP_synt_delta"/>
    <property type="match status" value="1"/>
</dbReference>
<name>A0A642V341_9ASCO</name>
<evidence type="ECO:0000256" key="4">
    <source>
        <dbReference type="ARBA" id="ARBA00022448"/>
    </source>
</evidence>
<evidence type="ECO:0000256" key="7">
    <source>
        <dbReference type="ARBA" id="ARBA00023136"/>
    </source>
</evidence>
<evidence type="ECO:0000256" key="6">
    <source>
        <dbReference type="ARBA" id="ARBA00023065"/>
    </source>
</evidence>
<dbReference type="Gene3D" id="1.10.520.20">
    <property type="entry name" value="N-terminal domain of the delta subunit of the F1F0-ATP synthase"/>
    <property type="match status" value="1"/>
</dbReference>
<evidence type="ECO:0000256" key="3">
    <source>
        <dbReference type="ARBA" id="ARBA00014723"/>
    </source>
</evidence>
<evidence type="ECO:0000256" key="5">
    <source>
        <dbReference type="ARBA" id="ARBA00022781"/>
    </source>
</evidence>
<dbReference type="VEuPathDB" id="FungiDB:TRICI_003757"/>
<dbReference type="Proteomes" id="UP000761534">
    <property type="component" value="Unassembled WGS sequence"/>
</dbReference>
<comment type="subcellular location">
    <subcellularLocation>
        <location evidence="1">Membrane</location>
    </subcellularLocation>
</comment>
<keyword evidence="4" id="KW-0813">Transport</keyword>
<dbReference type="Pfam" id="PF00213">
    <property type="entry name" value="OSCP"/>
    <property type="match status" value="1"/>
</dbReference>
<comment type="caution">
    <text evidence="9">The sequence shown here is derived from an EMBL/GenBank/DDBJ whole genome shotgun (WGS) entry which is preliminary data.</text>
</comment>